<evidence type="ECO:0000256" key="8">
    <source>
        <dbReference type="ARBA" id="ARBA00022777"/>
    </source>
</evidence>
<evidence type="ECO:0000256" key="10">
    <source>
        <dbReference type="ARBA" id="ARBA00022840"/>
    </source>
</evidence>
<sequence>MNPTTSINTERQLPIYGSYEEAMVGGCSRDKRFAGIKSNLHQSQQSIPRGSIKFSANNFVTQSSDSFYKHYETLELLGEGAYGEVYVCRHRETGIQRAVKILQVESDKEARSVQREFNILRDIDHPNLLKIYQLYEEEGTDTFYIVSDLYQGGELYDEIEEWGSFAEEDAAAIMNQVLSCINYCHTNGICHRDLKPENILLADDEMHLDDIKIIDFGLARKFDDYSKATFRDQVGSSYYMAPEVLNRKYGPKCDVWSAGVVAFMLLCGEAPFDGDSIEEIMEAINIGEYSFDHPDFENVSDDALDFVQWLLIYNAYERPTAAEALKHPWLEQARKNSSKELKKRKKANQAAKYLGNLQDFHADSKLKQVTCAFIGSQLVTKQEKDIIDEMFRMMDKDCKGELSIEDLKYGFKEILRKEISDDEAEDIFHRVNYSASGRLQYSEFLVASIELDEARLRAAFKDFGKGADFLTAADLEEAISMKEGSGAVVEKIMDQIDTNHDGHIAFDEFKTAMASSPPLVSPSGRYTFSGIFTATSSSRRRSSSGRRPSIRRTSRIERELDDLKAFSELTKIDTKIDTATPKQVAVPDQPNPRSKGIDGMLQSLRSALFQQKKPMDIQTKQDCSPPPSIANGRAGSPHRATAAQ</sequence>
<keyword evidence="4" id="KW-0808">Transferase</keyword>
<comment type="similarity">
    <text evidence="11">Belongs to the protein kinase superfamily. Ser/Thr protein kinase family. CDPK subfamily.</text>
</comment>
<dbReference type="InterPro" id="IPR008271">
    <property type="entry name" value="Ser/Thr_kinase_AS"/>
</dbReference>
<dbReference type="Proteomes" id="UP001153069">
    <property type="component" value="Unassembled WGS sequence"/>
</dbReference>
<dbReference type="GO" id="GO:0004674">
    <property type="term" value="F:protein serine/threonine kinase activity"/>
    <property type="evidence" value="ECO:0007669"/>
    <property type="project" value="UniProtKB-KW"/>
</dbReference>
<evidence type="ECO:0000256" key="7">
    <source>
        <dbReference type="ARBA" id="ARBA00022741"/>
    </source>
</evidence>
<protein>
    <recommendedName>
        <fullName evidence="2">non-specific serine/threonine protein kinase</fullName>
        <ecNumber evidence="2">2.7.11.1</ecNumber>
    </recommendedName>
</protein>
<dbReference type="EC" id="2.7.11.1" evidence="2"/>
<dbReference type="Gene3D" id="3.30.200.20">
    <property type="entry name" value="Phosphorylase Kinase, domain 1"/>
    <property type="match status" value="1"/>
</dbReference>
<dbReference type="InterPro" id="IPR017441">
    <property type="entry name" value="Protein_kinase_ATP_BS"/>
</dbReference>
<dbReference type="PROSITE" id="PS00107">
    <property type="entry name" value="PROTEIN_KINASE_ATP"/>
    <property type="match status" value="1"/>
</dbReference>
<dbReference type="Gene3D" id="1.10.238.10">
    <property type="entry name" value="EF-hand"/>
    <property type="match status" value="2"/>
</dbReference>
<evidence type="ECO:0000256" key="9">
    <source>
        <dbReference type="ARBA" id="ARBA00022837"/>
    </source>
</evidence>
<keyword evidence="9" id="KW-0106">Calcium</keyword>
<feature type="binding site" evidence="14">
    <location>
        <position position="100"/>
    </location>
    <ligand>
        <name>ATP</name>
        <dbReference type="ChEBI" id="CHEBI:30616"/>
    </ligand>
</feature>
<evidence type="ECO:0000256" key="13">
    <source>
        <dbReference type="ARBA" id="ARBA00048679"/>
    </source>
</evidence>
<evidence type="ECO:0000256" key="3">
    <source>
        <dbReference type="ARBA" id="ARBA00022527"/>
    </source>
</evidence>
<dbReference type="InterPro" id="IPR011009">
    <property type="entry name" value="Kinase-like_dom_sf"/>
</dbReference>
<dbReference type="PROSITE" id="PS50222">
    <property type="entry name" value="EF_HAND_2"/>
    <property type="match status" value="2"/>
</dbReference>
<dbReference type="SUPFAM" id="SSF47473">
    <property type="entry name" value="EF-hand"/>
    <property type="match status" value="1"/>
</dbReference>
<evidence type="ECO:0000259" key="17">
    <source>
        <dbReference type="PROSITE" id="PS50222"/>
    </source>
</evidence>
<reference evidence="18" key="1">
    <citation type="submission" date="2020-06" db="EMBL/GenBank/DDBJ databases">
        <authorList>
            <consortium name="Plant Systems Biology data submission"/>
        </authorList>
    </citation>
    <scope>NUCLEOTIDE SEQUENCE</scope>
    <source>
        <strain evidence="18">D6</strain>
    </source>
</reference>
<gene>
    <name evidence="18" type="ORF">SEMRO_1557_G282280.1</name>
</gene>
<evidence type="ECO:0000256" key="4">
    <source>
        <dbReference type="ARBA" id="ARBA00022679"/>
    </source>
</evidence>
<dbReference type="Gene3D" id="1.10.510.10">
    <property type="entry name" value="Transferase(Phosphotransferase) domain 1"/>
    <property type="match status" value="1"/>
</dbReference>
<proteinExistence type="inferred from homology"/>
<dbReference type="OrthoDB" id="40902at2759"/>
<dbReference type="SUPFAM" id="SSF56112">
    <property type="entry name" value="Protein kinase-like (PK-like)"/>
    <property type="match status" value="1"/>
</dbReference>
<dbReference type="InterPro" id="IPR011992">
    <property type="entry name" value="EF-hand-dom_pair"/>
</dbReference>
<evidence type="ECO:0000256" key="1">
    <source>
        <dbReference type="ARBA" id="ARBA00001946"/>
    </source>
</evidence>
<evidence type="ECO:0000256" key="14">
    <source>
        <dbReference type="PROSITE-ProRule" id="PRU10141"/>
    </source>
</evidence>
<dbReference type="InterPro" id="IPR050205">
    <property type="entry name" value="CDPK_Ser/Thr_kinases"/>
</dbReference>
<evidence type="ECO:0000256" key="11">
    <source>
        <dbReference type="ARBA" id="ARBA00024334"/>
    </source>
</evidence>
<evidence type="ECO:0000256" key="6">
    <source>
        <dbReference type="ARBA" id="ARBA00022737"/>
    </source>
</evidence>
<dbReference type="PROSITE" id="PS00018">
    <property type="entry name" value="EF_HAND_1"/>
    <property type="match status" value="1"/>
</dbReference>
<dbReference type="InterPro" id="IPR018247">
    <property type="entry name" value="EF_Hand_1_Ca_BS"/>
</dbReference>
<name>A0A9N8ETV5_9STRA</name>
<keyword evidence="19" id="KW-1185">Reference proteome</keyword>
<dbReference type="SMART" id="SM00220">
    <property type="entry name" value="S_TKc"/>
    <property type="match status" value="1"/>
</dbReference>
<evidence type="ECO:0000313" key="18">
    <source>
        <dbReference type="EMBL" id="CAB9524600.1"/>
    </source>
</evidence>
<dbReference type="PROSITE" id="PS50011">
    <property type="entry name" value="PROTEIN_KINASE_DOM"/>
    <property type="match status" value="1"/>
</dbReference>
<keyword evidence="3" id="KW-0723">Serine/threonine-protein kinase</keyword>
<evidence type="ECO:0000256" key="12">
    <source>
        <dbReference type="ARBA" id="ARBA00047899"/>
    </source>
</evidence>
<dbReference type="FunFam" id="3.30.200.20:FF:000315">
    <property type="entry name" value="Calcium-dependent protein kinase 3"/>
    <property type="match status" value="1"/>
</dbReference>
<feature type="domain" description="EF-hand" evidence="17">
    <location>
        <begin position="382"/>
        <end position="417"/>
    </location>
</feature>
<comment type="catalytic activity">
    <reaction evidence="12">
        <text>L-threonyl-[protein] + ATP = O-phospho-L-threonyl-[protein] + ADP + H(+)</text>
        <dbReference type="Rhea" id="RHEA:46608"/>
        <dbReference type="Rhea" id="RHEA-COMP:11060"/>
        <dbReference type="Rhea" id="RHEA-COMP:11605"/>
        <dbReference type="ChEBI" id="CHEBI:15378"/>
        <dbReference type="ChEBI" id="CHEBI:30013"/>
        <dbReference type="ChEBI" id="CHEBI:30616"/>
        <dbReference type="ChEBI" id="CHEBI:61977"/>
        <dbReference type="ChEBI" id="CHEBI:456216"/>
        <dbReference type="EC" id="2.7.11.1"/>
    </reaction>
</comment>
<dbReference type="EMBL" id="CAICTM010001555">
    <property type="protein sequence ID" value="CAB9524600.1"/>
    <property type="molecule type" value="Genomic_DNA"/>
</dbReference>
<dbReference type="GO" id="GO:0005524">
    <property type="term" value="F:ATP binding"/>
    <property type="evidence" value="ECO:0007669"/>
    <property type="project" value="UniProtKB-UniRule"/>
</dbReference>
<dbReference type="InterPro" id="IPR002048">
    <property type="entry name" value="EF_hand_dom"/>
</dbReference>
<dbReference type="CDD" id="cd00051">
    <property type="entry name" value="EFh"/>
    <property type="match status" value="1"/>
</dbReference>
<dbReference type="PROSITE" id="PS00108">
    <property type="entry name" value="PROTEIN_KINASE_ST"/>
    <property type="match status" value="1"/>
</dbReference>
<accession>A0A9N8ETV5</accession>
<keyword evidence="10 14" id="KW-0067">ATP-binding</keyword>
<feature type="region of interest" description="Disordered" evidence="15">
    <location>
        <begin position="611"/>
        <end position="644"/>
    </location>
</feature>
<keyword evidence="6" id="KW-0677">Repeat</keyword>
<dbReference type="Pfam" id="PF13499">
    <property type="entry name" value="EF-hand_7"/>
    <property type="match status" value="2"/>
</dbReference>
<dbReference type="InterPro" id="IPR000719">
    <property type="entry name" value="Prot_kinase_dom"/>
</dbReference>
<evidence type="ECO:0000256" key="2">
    <source>
        <dbReference type="ARBA" id="ARBA00012513"/>
    </source>
</evidence>
<dbReference type="FunFam" id="1.10.510.10:FF:000571">
    <property type="entry name" value="Maternal embryonic leucine zipper kinase"/>
    <property type="match status" value="1"/>
</dbReference>
<dbReference type="Pfam" id="PF00069">
    <property type="entry name" value="Pkinase"/>
    <property type="match status" value="1"/>
</dbReference>
<evidence type="ECO:0000259" key="16">
    <source>
        <dbReference type="PROSITE" id="PS50011"/>
    </source>
</evidence>
<feature type="domain" description="EF-hand" evidence="17">
    <location>
        <begin position="484"/>
        <end position="519"/>
    </location>
</feature>
<feature type="domain" description="Protein kinase" evidence="16">
    <location>
        <begin position="71"/>
        <end position="330"/>
    </location>
</feature>
<dbReference type="AlphaFoldDB" id="A0A9N8ETV5"/>
<evidence type="ECO:0000313" key="19">
    <source>
        <dbReference type="Proteomes" id="UP001153069"/>
    </source>
</evidence>
<dbReference type="CDD" id="cd05117">
    <property type="entry name" value="STKc_CAMK"/>
    <property type="match status" value="1"/>
</dbReference>
<comment type="catalytic activity">
    <reaction evidence="13">
        <text>L-seryl-[protein] + ATP = O-phospho-L-seryl-[protein] + ADP + H(+)</text>
        <dbReference type="Rhea" id="RHEA:17989"/>
        <dbReference type="Rhea" id="RHEA-COMP:9863"/>
        <dbReference type="Rhea" id="RHEA-COMP:11604"/>
        <dbReference type="ChEBI" id="CHEBI:15378"/>
        <dbReference type="ChEBI" id="CHEBI:29999"/>
        <dbReference type="ChEBI" id="CHEBI:30616"/>
        <dbReference type="ChEBI" id="CHEBI:83421"/>
        <dbReference type="ChEBI" id="CHEBI:456216"/>
        <dbReference type="EC" id="2.7.11.1"/>
    </reaction>
</comment>
<evidence type="ECO:0000256" key="15">
    <source>
        <dbReference type="SAM" id="MobiDB-lite"/>
    </source>
</evidence>
<comment type="caution">
    <text evidence="18">The sequence shown here is derived from an EMBL/GenBank/DDBJ whole genome shotgun (WGS) entry which is preliminary data.</text>
</comment>
<evidence type="ECO:0000256" key="5">
    <source>
        <dbReference type="ARBA" id="ARBA00022723"/>
    </source>
</evidence>
<dbReference type="SMART" id="SM00054">
    <property type="entry name" value="EFh"/>
    <property type="match status" value="3"/>
</dbReference>
<keyword evidence="5" id="KW-0479">Metal-binding</keyword>
<keyword evidence="8 18" id="KW-0418">Kinase</keyword>
<dbReference type="PANTHER" id="PTHR24349">
    <property type="entry name" value="SERINE/THREONINE-PROTEIN KINASE"/>
    <property type="match status" value="1"/>
</dbReference>
<comment type="cofactor">
    <cofactor evidence="1">
        <name>Mg(2+)</name>
        <dbReference type="ChEBI" id="CHEBI:18420"/>
    </cofactor>
</comment>
<keyword evidence="7 14" id="KW-0547">Nucleotide-binding</keyword>
<dbReference type="GO" id="GO:0005509">
    <property type="term" value="F:calcium ion binding"/>
    <property type="evidence" value="ECO:0007669"/>
    <property type="project" value="InterPro"/>
</dbReference>
<organism evidence="18 19">
    <name type="scientific">Seminavis robusta</name>
    <dbReference type="NCBI Taxonomy" id="568900"/>
    <lineage>
        <taxon>Eukaryota</taxon>
        <taxon>Sar</taxon>
        <taxon>Stramenopiles</taxon>
        <taxon>Ochrophyta</taxon>
        <taxon>Bacillariophyta</taxon>
        <taxon>Bacillariophyceae</taxon>
        <taxon>Bacillariophycidae</taxon>
        <taxon>Naviculales</taxon>
        <taxon>Naviculaceae</taxon>
        <taxon>Seminavis</taxon>
    </lineage>
</organism>